<name>A0A1M6DS05_9FIRM</name>
<dbReference type="GO" id="GO:0009307">
    <property type="term" value="P:DNA restriction-modification system"/>
    <property type="evidence" value="ECO:0007669"/>
    <property type="project" value="UniProtKB-KW"/>
</dbReference>
<dbReference type="PANTHER" id="PTHR30408">
    <property type="entry name" value="TYPE-1 RESTRICTION ENZYME ECOKI SPECIFICITY PROTEIN"/>
    <property type="match status" value="1"/>
</dbReference>
<comment type="similarity">
    <text evidence="1">Belongs to the type-I restriction system S methylase family.</text>
</comment>
<reference evidence="5 6" key="1">
    <citation type="submission" date="2016-11" db="EMBL/GenBank/DDBJ databases">
        <authorList>
            <person name="Jaros S."/>
            <person name="Januszkiewicz K."/>
            <person name="Wedrychowicz H."/>
        </authorList>
    </citation>
    <scope>NUCLEOTIDE SEQUENCE [LARGE SCALE GENOMIC DNA]</scope>
    <source>
        <strain evidence="5 6">DSM 3074</strain>
    </source>
</reference>
<dbReference type="PANTHER" id="PTHR30408:SF13">
    <property type="entry name" value="TYPE I RESTRICTION ENZYME HINDI SPECIFICITY SUBUNIT"/>
    <property type="match status" value="1"/>
</dbReference>
<dbReference type="InterPro" id="IPR052021">
    <property type="entry name" value="Type-I_RS_S_subunit"/>
</dbReference>
<feature type="domain" description="Type I restriction modification DNA specificity" evidence="4">
    <location>
        <begin position="216"/>
        <end position="387"/>
    </location>
</feature>
<dbReference type="SUPFAM" id="SSF116734">
    <property type="entry name" value="DNA methylase specificity domain"/>
    <property type="match status" value="2"/>
</dbReference>
<dbReference type="Pfam" id="PF01420">
    <property type="entry name" value="Methylase_S"/>
    <property type="match status" value="2"/>
</dbReference>
<organism evidence="5 6">
    <name type="scientific">Anaerovibrio lipolyticus DSM 3074</name>
    <dbReference type="NCBI Taxonomy" id="1120997"/>
    <lineage>
        <taxon>Bacteria</taxon>
        <taxon>Bacillati</taxon>
        <taxon>Bacillota</taxon>
        <taxon>Negativicutes</taxon>
        <taxon>Selenomonadales</taxon>
        <taxon>Selenomonadaceae</taxon>
        <taxon>Anaerovibrio</taxon>
    </lineage>
</organism>
<keyword evidence="2" id="KW-0680">Restriction system</keyword>
<dbReference type="AlphaFoldDB" id="A0A1M6DS05"/>
<dbReference type="RefSeq" id="WP_080325850.1">
    <property type="nucleotide sequence ID" value="NZ_FQYW01000012.1"/>
</dbReference>
<gene>
    <name evidence="5" type="ORF">SAMN02745671_01586</name>
</gene>
<evidence type="ECO:0000256" key="2">
    <source>
        <dbReference type="ARBA" id="ARBA00022747"/>
    </source>
</evidence>
<dbReference type="CDD" id="cd17260">
    <property type="entry name" value="RMtype1_S_EcoEI-TRD1-CR1_like"/>
    <property type="match status" value="1"/>
</dbReference>
<dbReference type="EMBL" id="FQYW01000012">
    <property type="protein sequence ID" value="SHI75963.1"/>
    <property type="molecule type" value="Genomic_DNA"/>
</dbReference>
<evidence type="ECO:0000256" key="3">
    <source>
        <dbReference type="ARBA" id="ARBA00023125"/>
    </source>
</evidence>
<protein>
    <submittedName>
        <fullName evidence="5">Type I restriction enzyme, S subunit</fullName>
    </submittedName>
</protein>
<dbReference type="Gene3D" id="3.90.220.20">
    <property type="entry name" value="DNA methylase specificity domains"/>
    <property type="match status" value="2"/>
</dbReference>
<dbReference type="InterPro" id="IPR000055">
    <property type="entry name" value="Restrct_endonuc_typeI_TRD"/>
</dbReference>
<evidence type="ECO:0000256" key="1">
    <source>
        <dbReference type="ARBA" id="ARBA00010923"/>
    </source>
</evidence>
<dbReference type="InterPro" id="IPR044946">
    <property type="entry name" value="Restrct_endonuc_typeI_TRD_sf"/>
</dbReference>
<evidence type="ECO:0000313" key="5">
    <source>
        <dbReference type="EMBL" id="SHI75963.1"/>
    </source>
</evidence>
<accession>A0A1M6DS05</accession>
<feature type="domain" description="Type I restriction modification DNA specificity" evidence="4">
    <location>
        <begin position="15"/>
        <end position="187"/>
    </location>
</feature>
<dbReference type="Proteomes" id="UP000191240">
    <property type="component" value="Unassembled WGS sequence"/>
</dbReference>
<proteinExistence type="inferred from homology"/>
<dbReference type="OrthoDB" id="9811611at2"/>
<sequence length="409" mass="47022">MNWHETILGKNITTKKGFAFKSTKYVDSGVPIVRVSDFTSDSISANDLKYYPKEEKYTYLDYELHYKDIIIQTVGSWPNNPDSVVGKVVRVPYELNNALLNQNAVKIIPNEGMDNDFLYYRLKSSDFSGHVVGQARGAANQASITLETIKSFKFFIPNYNVQIKIGKVISQYDRLLETNKKRIKILEQMAENLYKEWFVRFRFPGHEKAEFVDGVPKGWKVCKLKDIIKFNPKYDFKQQYSYINIPMAALSTFGMSIDKSQITIEEKSSGTHFVNGDVLFAKITPCLENGKTGLVNCLNDDEVGTGSTEFIVMHGVKVDSFFTYCIARDELFRKQAINSMNGADGRQRADLAFIKKIKWLLPSDELLVRFKRFTDSVIKQIEMFNKQNQNLIKQRDYLLPRLMSGKLQV</sequence>
<evidence type="ECO:0000313" key="6">
    <source>
        <dbReference type="Proteomes" id="UP000191240"/>
    </source>
</evidence>
<keyword evidence="3" id="KW-0238">DNA-binding</keyword>
<evidence type="ECO:0000259" key="4">
    <source>
        <dbReference type="Pfam" id="PF01420"/>
    </source>
</evidence>
<dbReference type="GO" id="GO:0003677">
    <property type="term" value="F:DNA binding"/>
    <property type="evidence" value="ECO:0007669"/>
    <property type="project" value="UniProtKB-KW"/>
</dbReference>
<dbReference type="CDD" id="cd17512">
    <property type="entry name" value="RMtype1_S_BceB55ORF5615P-TRD2-CR2_like"/>
    <property type="match status" value="1"/>
</dbReference>